<reference evidence="1 2" key="1">
    <citation type="submission" date="2020-02" db="EMBL/GenBank/DDBJ databases">
        <authorList>
            <person name="Ferguson B K."/>
        </authorList>
    </citation>
    <scope>NUCLEOTIDE SEQUENCE [LARGE SCALE GENOMIC DNA]</scope>
</reference>
<sequence length="67" mass="7645">VDCQHSEFTEAVPTLVGLQGTITFVSDQYKVRCPRTQACTDRTNIRHDPRHGPLRAYDRHTTMLTSD</sequence>
<dbReference type="EMBL" id="CADCXU010008388">
    <property type="protein sequence ID" value="CAA9999236.1"/>
    <property type="molecule type" value="Genomic_DNA"/>
</dbReference>
<organism evidence="1 2">
    <name type="scientific">Nesidiocoris tenuis</name>
    <dbReference type="NCBI Taxonomy" id="355587"/>
    <lineage>
        <taxon>Eukaryota</taxon>
        <taxon>Metazoa</taxon>
        <taxon>Ecdysozoa</taxon>
        <taxon>Arthropoda</taxon>
        <taxon>Hexapoda</taxon>
        <taxon>Insecta</taxon>
        <taxon>Pterygota</taxon>
        <taxon>Neoptera</taxon>
        <taxon>Paraneoptera</taxon>
        <taxon>Hemiptera</taxon>
        <taxon>Heteroptera</taxon>
        <taxon>Panheteroptera</taxon>
        <taxon>Cimicomorpha</taxon>
        <taxon>Miridae</taxon>
        <taxon>Dicyphina</taxon>
        <taxon>Nesidiocoris</taxon>
    </lineage>
</organism>
<name>A0A6H5GA60_9HEMI</name>
<dbReference type="AlphaFoldDB" id="A0A6H5GA60"/>
<keyword evidence="2" id="KW-1185">Reference proteome</keyword>
<accession>A0A6H5GA60</accession>
<gene>
    <name evidence="1" type="ORF">NTEN_LOCUS5519</name>
</gene>
<protein>
    <submittedName>
        <fullName evidence="1">Uncharacterized protein</fullName>
    </submittedName>
</protein>
<proteinExistence type="predicted"/>
<evidence type="ECO:0000313" key="1">
    <source>
        <dbReference type="EMBL" id="CAA9999236.1"/>
    </source>
</evidence>
<dbReference type="Proteomes" id="UP000479000">
    <property type="component" value="Unassembled WGS sequence"/>
</dbReference>
<feature type="non-terminal residue" evidence="1">
    <location>
        <position position="1"/>
    </location>
</feature>
<evidence type="ECO:0000313" key="2">
    <source>
        <dbReference type="Proteomes" id="UP000479000"/>
    </source>
</evidence>